<dbReference type="GO" id="GO:0051865">
    <property type="term" value="P:protein autoubiquitination"/>
    <property type="evidence" value="ECO:0007669"/>
    <property type="project" value="TreeGrafter"/>
</dbReference>
<keyword evidence="3" id="KW-0862">Zinc</keyword>
<dbReference type="PROSITE" id="PS00518">
    <property type="entry name" value="ZF_RING_1"/>
    <property type="match status" value="1"/>
</dbReference>
<feature type="domain" description="RING-type" evidence="6">
    <location>
        <begin position="152"/>
        <end position="191"/>
    </location>
</feature>
<evidence type="ECO:0000256" key="2">
    <source>
        <dbReference type="ARBA" id="ARBA00022771"/>
    </source>
</evidence>
<dbReference type="PANTHER" id="PTHR12109">
    <property type="entry name" value="RING FINGER PROTEIN 141-RELATED"/>
    <property type="match status" value="1"/>
</dbReference>
<dbReference type="AlphaFoldDB" id="A0AAV5X357"/>
<evidence type="ECO:0000256" key="5">
    <source>
        <dbReference type="SAM" id="MobiDB-lite"/>
    </source>
</evidence>
<evidence type="ECO:0000313" key="7">
    <source>
        <dbReference type="EMBL" id="GMT36672.1"/>
    </source>
</evidence>
<keyword evidence="2 4" id="KW-0863">Zinc-finger</keyword>
<gene>
    <name evidence="7" type="ORF">PFISCL1PPCAC_27969</name>
</gene>
<sequence length="233" mass="25891">MGNGDSRSLLPTPRLRRPPRNSPDSVKSIEDLSWDDFAACVRSVNAKCRGLVNEQGEYFAFGAKHGSSRDDGWKAHLQILCVAVHTQTGVYRSVRSYTLQRFLNIHHALSMIPETVSVPSSPSTLSDSIFVECSTEIPTTSNDVRSPDEKSCCICFDRDSDTILSCTHSFCSVCVVAWSEYRLQFQCPLCKAAIRSPITDSWELMSEQPTTAEMRDYFTSLSSERAGEGSRAT</sequence>
<dbReference type="InterPro" id="IPR013083">
    <property type="entry name" value="Znf_RING/FYVE/PHD"/>
</dbReference>
<feature type="region of interest" description="Disordered" evidence="5">
    <location>
        <begin position="1"/>
        <end position="27"/>
    </location>
</feature>
<dbReference type="GO" id="GO:0008270">
    <property type="term" value="F:zinc ion binding"/>
    <property type="evidence" value="ECO:0007669"/>
    <property type="project" value="UniProtKB-KW"/>
</dbReference>
<protein>
    <recommendedName>
        <fullName evidence="6">RING-type domain-containing protein</fullName>
    </recommendedName>
</protein>
<dbReference type="InterPro" id="IPR017907">
    <property type="entry name" value="Znf_RING_CS"/>
</dbReference>
<dbReference type="SMART" id="SM00184">
    <property type="entry name" value="RING"/>
    <property type="match status" value="1"/>
</dbReference>
<evidence type="ECO:0000256" key="1">
    <source>
        <dbReference type="ARBA" id="ARBA00022723"/>
    </source>
</evidence>
<dbReference type="Gene3D" id="3.30.40.10">
    <property type="entry name" value="Zinc/RING finger domain, C3HC4 (zinc finger)"/>
    <property type="match status" value="1"/>
</dbReference>
<dbReference type="EMBL" id="BTSY01000007">
    <property type="protein sequence ID" value="GMT36672.1"/>
    <property type="molecule type" value="Genomic_DNA"/>
</dbReference>
<accession>A0AAV5X357</accession>
<reference evidence="7" key="1">
    <citation type="submission" date="2023-10" db="EMBL/GenBank/DDBJ databases">
        <title>Genome assembly of Pristionchus species.</title>
        <authorList>
            <person name="Yoshida K."/>
            <person name="Sommer R.J."/>
        </authorList>
    </citation>
    <scope>NUCLEOTIDE SEQUENCE</scope>
    <source>
        <strain evidence="7">RS5133</strain>
    </source>
</reference>
<name>A0AAV5X357_9BILA</name>
<dbReference type="InterPro" id="IPR047126">
    <property type="entry name" value="RNF141-like"/>
</dbReference>
<evidence type="ECO:0000313" key="8">
    <source>
        <dbReference type="Proteomes" id="UP001432322"/>
    </source>
</evidence>
<dbReference type="PROSITE" id="PS50089">
    <property type="entry name" value="ZF_RING_2"/>
    <property type="match status" value="1"/>
</dbReference>
<dbReference type="PANTHER" id="PTHR12109:SF3">
    <property type="entry name" value="RING FINGER PROTEIN 141"/>
    <property type="match status" value="1"/>
</dbReference>
<evidence type="ECO:0000259" key="6">
    <source>
        <dbReference type="PROSITE" id="PS50089"/>
    </source>
</evidence>
<dbReference type="SUPFAM" id="SSF57850">
    <property type="entry name" value="RING/U-box"/>
    <property type="match status" value="1"/>
</dbReference>
<evidence type="ECO:0000256" key="4">
    <source>
        <dbReference type="PROSITE-ProRule" id="PRU00175"/>
    </source>
</evidence>
<evidence type="ECO:0000256" key="3">
    <source>
        <dbReference type="ARBA" id="ARBA00022833"/>
    </source>
</evidence>
<feature type="compositionally biased region" description="Low complexity" evidence="5">
    <location>
        <begin position="1"/>
        <end position="13"/>
    </location>
</feature>
<dbReference type="InterPro" id="IPR018957">
    <property type="entry name" value="Znf_C3HC4_RING-type"/>
</dbReference>
<keyword evidence="1" id="KW-0479">Metal-binding</keyword>
<proteinExistence type="predicted"/>
<organism evidence="7 8">
    <name type="scientific">Pristionchus fissidentatus</name>
    <dbReference type="NCBI Taxonomy" id="1538716"/>
    <lineage>
        <taxon>Eukaryota</taxon>
        <taxon>Metazoa</taxon>
        <taxon>Ecdysozoa</taxon>
        <taxon>Nematoda</taxon>
        <taxon>Chromadorea</taxon>
        <taxon>Rhabditida</taxon>
        <taxon>Rhabditina</taxon>
        <taxon>Diplogasteromorpha</taxon>
        <taxon>Diplogasteroidea</taxon>
        <taxon>Neodiplogasteridae</taxon>
        <taxon>Pristionchus</taxon>
    </lineage>
</organism>
<dbReference type="GO" id="GO:0004842">
    <property type="term" value="F:ubiquitin-protein transferase activity"/>
    <property type="evidence" value="ECO:0007669"/>
    <property type="project" value="TreeGrafter"/>
</dbReference>
<dbReference type="Proteomes" id="UP001432322">
    <property type="component" value="Unassembled WGS sequence"/>
</dbReference>
<keyword evidence="8" id="KW-1185">Reference proteome</keyword>
<dbReference type="Pfam" id="PF00097">
    <property type="entry name" value="zf-C3HC4"/>
    <property type="match status" value="1"/>
</dbReference>
<dbReference type="InterPro" id="IPR001841">
    <property type="entry name" value="Znf_RING"/>
</dbReference>
<comment type="caution">
    <text evidence="7">The sequence shown here is derived from an EMBL/GenBank/DDBJ whole genome shotgun (WGS) entry which is preliminary data.</text>
</comment>